<proteinExistence type="predicted"/>
<name>A0A919FMQ1_9MICO</name>
<protein>
    <recommendedName>
        <fullName evidence="7">RDD domain-containing protein</fullName>
    </recommendedName>
</protein>
<dbReference type="EMBL" id="BNAS01000002">
    <property type="protein sequence ID" value="GHH69152.1"/>
    <property type="molecule type" value="Genomic_DNA"/>
</dbReference>
<sequence>MTGATQPRKSPVPNTAETRPAPLVDRALARAIDFAMLFIVSFVVVSIIVVGDLMQADAGYWGIGQDDPYAGAVTSVLVAAIYWGYFTVLESQTGWTFGKMLLRLEVRGPQGGRPTIQASLKRNAFTALGLLGLIPVVGGLISGVATVLAIVAIAVTIQKDAANRQGWHDRVAGGARVVKVG</sequence>
<dbReference type="PANTHER" id="PTHR36115">
    <property type="entry name" value="PROLINE-RICH ANTIGEN HOMOLOG-RELATED"/>
    <property type="match status" value="1"/>
</dbReference>
<evidence type="ECO:0000256" key="1">
    <source>
        <dbReference type="ARBA" id="ARBA00004651"/>
    </source>
</evidence>
<keyword evidence="9" id="KW-1185">Reference proteome</keyword>
<keyword evidence="4 6" id="KW-1133">Transmembrane helix</keyword>
<dbReference type="GO" id="GO:0005886">
    <property type="term" value="C:plasma membrane"/>
    <property type="evidence" value="ECO:0007669"/>
    <property type="project" value="UniProtKB-SubCell"/>
</dbReference>
<evidence type="ECO:0000313" key="8">
    <source>
        <dbReference type="EMBL" id="GHH69152.1"/>
    </source>
</evidence>
<feature type="transmembrane region" description="Helical" evidence="6">
    <location>
        <begin position="127"/>
        <end position="155"/>
    </location>
</feature>
<reference evidence="8" key="1">
    <citation type="journal article" date="2014" name="Int. J. Syst. Evol. Microbiol.">
        <title>Complete genome sequence of Corynebacterium casei LMG S-19264T (=DSM 44701T), isolated from a smear-ripened cheese.</title>
        <authorList>
            <consortium name="US DOE Joint Genome Institute (JGI-PGF)"/>
            <person name="Walter F."/>
            <person name="Albersmeier A."/>
            <person name="Kalinowski J."/>
            <person name="Ruckert C."/>
        </authorList>
    </citation>
    <scope>NUCLEOTIDE SEQUENCE</scope>
    <source>
        <strain evidence="8">CGMCC 4.7398</strain>
    </source>
</reference>
<dbReference type="InterPro" id="IPR051791">
    <property type="entry name" value="Pra-immunoreactive"/>
</dbReference>
<evidence type="ECO:0000259" key="7">
    <source>
        <dbReference type="Pfam" id="PF06271"/>
    </source>
</evidence>
<evidence type="ECO:0000256" key="4">
    <source>
        <dbReference type="ARBA" id="ARBA00022989"/>
    </source>
</evidence>
<comment type="caution">
    <text evidence="8">The sequence shown here is derived from an EMBL/GenBank/DDBJ whole genome shotgun (WGS) entry which is preliminary data.</text>
</comment>
<accession>A0A919FMQ1</accession>
<dbReference type="Proteomes" id="UP000627369">
    <property type="component" value="Unassembled WGS sequence"/>
</dbReference>
<evidence type="ECO:0000313" key="9">
    <source>
        <dbReference type="Proteomes" id="UP000627369"/>
    </source>
</evidence>
<evidence type="ECO:0000256" key="3">
    <source>
        <dbReference type="ARBA" id="ARBA00022692"/>
    </source>
</evidence>
<keyword evidence="2" id="KW-1003">Cell membrane</keyword>
<feature type="domain" description="RDD" evidence="7">
    <location>
        <begin position="21"/>
        <end position="173"/>
    </location>
</feature>
<evidence type="ECO:0000256" key="2">
    <source>
        <dbReference type="ARBA" id="ARBA00022475"/>
    </source>
</evidence>
<evidence type="ECO:0000256" key="6">
    <source>
        <dbReference type="SAM" id="Phobius"/>
    </source>
</evidence>
<comment type="subcellular location">
    <subcellularLocation>
        <location evidence="1">Cell membrane</location>
        <topology evidence="1">Multi-pass membrane protein</topology>
    </subcellularLocation>
</comment>
<dbReference type="InterPro" id="IPR010432">
    <property type="entry name" value="RDD"/>
</dbReference>
<organism evidence="8 9">
    <name type="scientific">Promicromonospora soli</name>
    <dbReference type="NCBI Taxonomy" id="2035533"/>
    <lineage>
        <taxon>Bacteria</taxon>
        <taxon>Bacillati</taxon>
        <taxon>Actinomycetota</taxon>
        <taxon>Actinomycetes</taxon>
        <taxon>Micrococcales</taxon>
        <taxon>Promicromonosporaceae</taxon>
        <taxon>Promicromonospora</taxon>
    </lineage>
</organism>
<keyword evidence="5 6" id="KW-0472">Membrane</keyword>
<feature type="transmembrane region" description="Helical" evidence="6">
    <location>
        <begin position="69"/>
        <end position="89"/>
    </location>
</feature>
<gene>
    <name evidence="8" type="ORF">GCM10017772_13670</name>
</gene>
<reference evidence="8" key="2">
    <citation type="submission" date="2020-09" db="EMBL/GenBank/DDBJ databases">
        <authorList>
            <person name="Sun Q."/>
            <person name="Zhou Y."/>
        </authorList>
    </citation>
    <scope>NUCLEOTIDE SEQUENCE</scope>
    <source>
        <strain evidence="8">CGMCC 4.7398</strain>
    </source>
</reference>
<keyword evidence="3 6" id="KW-0812">Transmembrane</keyword>
<dbReference type="AlphaFoldDB" id="A0A919FMQ1"/>
<evidence type="ECO:0000256" key="5">
    <source>
        <dbReference type="ARBA" id="ARBA00023136"/>
    </source>
</evidence>
<dbReference type="Pfam" id="PF06271">
    <property type="entry name" value="RDD"/>
    <property type="match status" value="1"/>
</dbReference>
<feature type="transmembrane region" description="Helical" evidence="6">
    <location>
        <begin position="27"/>
        <end position="49"/>
    </location>
</feature>
<dbReference type="RefSeq" id="WP_189668547.1">
    <property type="nucleotide sequence ID" value="NZ_BNAS01000002.1"/>
</dbReference>